<dbReference type="GO" id="GO:0006508">
    <property type="term" value="P:proteolysis"/>
    <property type="evidence" value="ECO:0007669"/>
    <property type="project" value="UniProtKB-KW"/>
</dbReference>
<keyword evidence="2" id="KW-0645">Protease</keyword>
<dbReference type="Gene3D" id="3.40.390.10">
    <property type="entry name" value="Collagenase (Catalytic Domain)"/>
    <property type="match status" value="1"/>
</dbReference>
<evidence type="ECO:0000256" key="6">
    <source>
        <dbReference type="ARBA" id="ARBA00022833"/>
    </source>
</evidence>
<keyword evidence="12" id="KW-1185">Reference proteome</keyword>
<dbReference type="InterPro" id="IPR024079">
    <property type="entry name" value="MetalloPept_cat_dom_sf"/>
</dbReference>
<reference evidence="11 12" key="1">
    <citation type="journal article" date="2019" name="Fungal Biol. Biotechnol.">
        <title>Draft genome sequence of fastidious pathogen Ceratobasidium theobromae, which causes vascular-streak dieback in Theobroma cacao.</title>
        <authorList>
            <person name="Ali S.S."/>
            <person name="Asman A."/>
            <person name="Shao J."/>
            <person name="Firmansyah A.P."/>
            <person name="Susilo A.W."/>
            <person name="Rosmana A."/>
            <person name="McMahon P."/>
            <person name="Junaid M."/>
            <person name="Guest D."/>
            <person name="Kheng T.Y."/>
            <person name="Meinhardt L.W."/>
            <person name="Bailey B.A."/>
        </authorList>
    </citation>
    <scope>NUCLEOTIDE SEQUENCE [LARGE SCALE GENOMIC DNA]</scope>
    <source>
        <strain evidence="11 12">CT2</strain>
    </source>
</reference>
<evidence type="ECO:0000256" key="8">
    <source>
        <dbReference type="ARBA" id="ARBA00023157"/>
    </source>
</evidence>
<dbReference type="SUPFAM" id="SSF55486">
    <property type="entry name" value="Metalloproteases ('zincins'), catalytic domain"/>
    <property type="match status" value="1"/>
</dbReference>
<accession>A0A5N5QBY7</accession>
<dbReference type="PANTHER" id="PTHR47466:SF1">
    <property type="entry name" value="METALLOPROTEASE MEP1 (AFU_ORTHOLOGUE AFUA_1G07730)-RELATED"/>
    <property type="match status" value="1"/>
</dbReference>
<gene>
    <name evidence="11" type="ORF">CTheo_7274</name>
</gene>
<keyword evidence="8" id="KW-1015">Disulfide bond</keyword>
<keyword evidence="4 9" id="KW-0732">Signal</keyword>
<evidence type="ECO:0000313" key="11">
    <source>
        <dbReference type="EMBL" id="KAB5589290.1"/>
    </source>
</evidence>
<dbReference type="CDD" id="cd04275">
    <property type="entry name" value="ZnMc_pappalysin_like"/>
    <property type="match status" value="1"/>
</dbReference>
<dbReference type="PANTHER" id="PTHR47466">
    <property type="match status" value="1"/>
</dbReference>
<protein>
    <recommendedName>
        <fullName evidence="10">Peptidase M43 pregnancy-associated plasma-A domain-containing protein</fullName>
    </recommendedName>
</protein>
<keyword evidence="7" id="KW-0482">Metalloprotease</keyword>
<dbReference type="AlphaFoldDB" id="A0A5N5QBY7"/>
<comment type="caution">
    <text evidence="11">The sequence shown here is derived from an EMBL/GenBank/DDBJ whole genome shotgun (WGS) entry which is preliminary data.</text>
</comment>
<feature type="domain" description="Peptidase M43 pregnancy-associated plasma-A" evidence="10">
    <location>
        <begin position="166"/>
        <end position="270"/>
    </location>
</feature>
<feature type="signal peptide" evidence="9">
    <location>
        <begin position="1"/>
        <end position="22"/>
    </location>
</feature>
<evidence type="ECO:0000313" key="12">
    <source>
        <dbReference type="Proteomes" id="UP000383932"/>
    </source>
</evidence>
<dbReference type="GO" id="GO:0008237">
    <property type="term" value="F:metallopeptidase activity"/>
    <property type="evidence" value="ECO:0007669"/>
    <property type="project" value="UniProtKB-KW"/>
</dbReference>
<dbReference type="GO" id="GO:0046872">
    <property type="term" value="F:metal ion binding"/>
    <property type="evidence" value="ECO:0007669"/>
    <property type="project" value="UniProtKB-KW"/>
</dbReference>
<comment type="similarity">
    <text evidence="1">Belongs to the peptidase M43B family.</text>
</comment>
<evidence type="ECO:0000259" key="10">
    <source>
        <dbReference type="Pfam" id="PF05572"/>
    </source>
</evidence>
<dbReference type="EMBL" id="SSOP01000292">
    <property type="protein sequence ID" value="KAB5589290.1"/>
    <property type="molecule type" value="Genomic_DNA"/>
</dbReference>
<keyword evidence="3" id="KW-0479">Metal-binding</keyword>
<dbReference type="Pfam" id="PF05572">
    <property type="entry name" value="Peptidase_M43"/>
    <property type="match status" value="1"/>
</dbReference>
<dbReference type="OrthoDB" id="536211at2759"/>
<evidence type="ECO:0000256" key="2">
    <source>
        <dbReference type="ARBA" id="ARBA00022670"/>
    </source>
</evidence>
<evidence type="ECO:0000256" key="3">
    <source>
        <dbReference type="ARBA" id="ARBA00022723"/>
    </source>
</evidence>
<proteinExistence type="inferred from homology"/>
<dbReference type="Proteomes" id="UP000383932">
    <property type="component" value="Unassembled WGS sequence"/>
</dbReference>
<evidence type="ECO:0000256" key="7">
    <source>
        <dbReference type="ARBA" id="ARBA00023049"/>
    </source>
</evidence>
<evidence type="ECO:0000256" key="9">
    <source>
        <dbReference type="SAM" id="SignalP"/>
    </source>
</evidence>
<keyword evidence="5" id="KW-0378">Hydrolase</keyword>
<evidence type="ECO:0000256" key="5">
    <source>
        <dbReference type="ARBA" id="ARBA00022801"/>
    </source>
</evidence>
<feature type="chain" id="PRO_5024416380" description="Peptidase M43 pregnancy-associated plasma-A domain-containing protein" evidence="9">
    <location>
        <begin position="23"/>
        <end position="295"/>
    </location>
</feature>
<sequence>MVAFSRLLTGALTFASASIALAAPAGNVTLAERAPVSLSCGADTPPLANMTTPDESQLVVNSAAAVAVPISTVVRVYWNVIYKDATYAGGYLSAAQIASAISALNTQFAGSGITFVRYGTRYYKSVDWFDKVDNQAGMVLTTAMKTLLRVGTAKDLNIYSVGFTTSNLGGFATFPWWYTGAPKLDGVVFKWNTTPGGSLVNYNQGKILTHEVGHWAGLYHTFQGGCSDTGGDYVSDTPAEATPATGCPVGRDTCPGSGADPIRNHMDYTYDTCKSGPFTPGTFSNSTQVAKQANT</sequence>
<organism evidence="11 12">
    <name type="scientific">Ceratobasidium theobromae</name>
    <dbReference type="NCBI Taxonomy" id="1582974"/>
    <lineage>
        <taxon>Eukaryota</taxon>
        <taxon>Fungi</taxon>
        <taxon>Dikarya</taxon>
        <taxon>Basidiomycota</taxon>
        <taxon>Agaricomycotina</taxon>
        <taxon>Agaricomycetes</taxon>
        <taxon>Cantharellales</taxon>
        <taxon>Ceratobasidiaceae</taxon>
        <taxon>Ceratobasidium</taxon>
    </lineage>
</organism>
<evidence type="ECO:0000256" key="4">
    <source>
        <dbReference type="ARBA" id="ARBA00022729"/>
    </source>
</evidence>
<evidence type="ECO:0000256" key="1">
    <source>
        <dbReference type="ARBA" id="ARBA00008721"/>
    </source>
</evidence>
<dbReference type="InterPro" id="IPR008754">
    <property type="entry name" value="Peptidase_M43"/>
</dbReference>
<name>A0A5N5QBY7_9AGAM</name>
<keyword evidence="6" id="KW-0862">Zinc</keyword>